<dbReference type="Proteomes" id="UP000887013">
    <property type="component" value="Unassembled WGS sequence"/>
</dbReference>
<reference evidence="1" key="1">
    <citation type="submission" date="2020-08" db="EMBL/GenBank/DDBJ databases">
        <title>Multicomponent nature underlies the extraordinary mechanical properties of spider dragline silk.</title>
        <authorList>
            <person name="Kono N."/>
            <person name="Nakamura H."/>
            <person name="Mori M."/>
            <person name="Yoshida Y."/>
            <person name="Ohtoshi R."/>
            <person name="Malay A.D."/>
            <person name="Moran D.A.P."/>
            <person name="Tomita M."/>
            <person name="Numata K."/>
            <person name="Arakawa K."/>
        </authorList>
    </citation>
    <scope>NUCLEOTIDE SEQUENCE</scope>
</reference>
<evidence type="ECO:0000313" key="1">
    <source>
        <dbReference type="EMBL" id="GFS85385.1"/>
    </source>
</evidence>
<dbReference type="AlphaFoldDB" id="A0A8X6MZ91"/>
<gene>
    <name evidence="1" type="ORF">NPIL_667061</name>
</gene>
<sequence length="90" mass="10242">MSLHRLQRRKMIYRPSRRCKVQCDACRSILSMTSISVSTVLYKEGFLGDPHRNSRLCPKLYLLDGRVYLAICKTTQTAAYKALSSAVTLT</sequence>
<dbReference type="EMBL" id="BMAW01098547">
    <property type="protein sequence ID" value="GFS85385.1"/>
    <property type="molecule type" value="Genomic_DNA"/>
</dbReference>
<keyword evidence="2" id="KW-1185">Reference proteome</keyword>
<name>A0A8X6MZ91_NEPPI</name>
<evidence type="ECO:0000313" key="2">
    <source>
        <dbReference type="Proteomes" id="UP000887013"/>
    </source>
</evidence>
<proteinExistence type="predicted"/>
<protein>
    <submittedName>
        <fullName evidence="1">Uncharacterized protein</fullName>
    </submittedName>
</protein>
<feature type="non-terminal residue" evidence="1">
    <location>
        <position position="1"/>
    </location>
</feature>
<accession>A0A8X6MZ91</accession>
<organism evidence="1 2">
    <name type="scientific">Nephila pilipes</name>
    <name type="common">Giant wood spider</name>
    <name type="synonym">Nephila maculata</name>
    <dbReference type="NCBI Taxonomy" id="299642"/>
    <lineage>
        <taxon>Eukaryota</taxon>
        <taxon>Metazoa</taxon>
        <taxon>Ecdysozoa</taxon>
        <taxon>Arthropoda</taxon>
        <taxon>Chelicerata</taxon>
        <taxon>Arachnida</taxon>
        <taxon>Araneae</taxon>
        <taxon>Araneomorphae</taxon>
        <taxon>Entelegynae</taxon>
        <taxon>Araneoidea</taxon>
        <taxon>Nephilidae</taxon>
        <taxon>Nephila</taxon>
    </lineage>
</organism>
<comment type="caution">
    <text evidence="1">The sequence shown here is derived from an EMBL/GenBank/DDBJ whole genome shotgun (WGS) entry which is preliminary data.</text>
</comment>